<protein>
    <submittedName>
        <fullName evidence="9">RNA polymerase sigma factor</fullName>
    </submittedName>
</protein>
<dbReference type="RefSeq" id="WP_344311561.1">
    <property type="nucleotide sequence ID" value="NZ_BAAANY010000013.1"/>
</dbReference>
<dbReference type="Gene3D" id="1.10.1740.10">
    <property type="match status" value="1"/>
</dbReference>
<dbReference type="InterPro" id="IPR046531">
    <property type="entry name" value="DUF6596"/>
</dbReference>
<keyword evidence="2" id="KW-0805">Transcription regulation</keyword>
<accession>A0ABN2HC64</accession>
<dbReference type="PANTHER" id="PTHR47756">
    <property type="entry name" value="BLL6612 PROTEIN-RELATED"/>
    <property type="match status" value="1"/>
</dbReference>
<organism evidence="9 10">
    <name type="scientific">Fodinicola feengrottensis</name>
    <dbReference type="NCBI Taxonomy" id="435914"/>
    <lineage>
        <taxon>Bacteria</taxon>
        <taxon>Bacillati</taxon>
        <taxon>Actinomycetota</taxon>
        <taxon>Actinomycetes</taxon>
        <taxon>Mycobacteriales</taxon>
        <taxon>Fodinicola</taxon>
    </lineage>
</organism>
<dbReference type="SUPFAM" id="SSF88946">
    <property type="entry name" value="Sigma2 domain of RNA polymerase sigma factors"/>
    <property type="match status" value="1"/>
</dbReference>
<keyword evidence="10" id="KW-1185">Reference proteome</keyword>
<feature type="domain" description="RNA polymerase sigma-70 region 2" evidence="6">
    <location>
        <begin position="8"/>
        <end position="73"/>
    </location>
</feature>
<name>A0ABN2HC64_9ACTN</name>
<evidence type="ECO:0000256" key="5">
    <source>
        <dbReference type="ARBA" id="ARBA00023163"/>
    </source>
</evidence>
<dbReference type="InterPro" id="IPR036388">
    <property type="entry name" value="WH-like_DNA-bd_sf"/>
</dbReference>
<proteinExistence type="inferred from homology"/>
<feature type="domain" description="RNA polymerase sigma factor 70 region 4 type 2" evidence="7">
    <location>
        <begin position="108"/>
        <end position="156"/>
    </location>
</feature>
<dbReference type="Pfam" id="PF08281">
    <property type="entry name" value="Sigma70_r4_2"/>
    <property type="match status" value="1"/>
</dbReference>
<comment type="caution">
    <text evidence="9">The sequence shown here is derived from an EMBL/GenBank/DDBJ whole genome shotgun (WGS) entry which is preliminary data.</text>
</comment>
<dbReference type="SUPFAM" id="SSF88659">
    <property type="entry name" value="Sigma3 and sigma4 domains of RNA polymerase sigma factors"/>
    <property type="match status" value="1"/>
</dbReference>
<dbReference type="InterPro" id="IPR013249">
    <property type="entry name" value="RNA_pol_sigma70_r4_t2"/>
</dbReference>
<keyword evidence="5" id="KW-0804">Transcription</keyword>
<evidence type="ECO:0000313" key="9">
    <source>
        <dbReference type="EMBL" id="GAA1684948.1"/>
    </source>
</evidence>
<dbReference type="EMBL" id="BAAANY010000013">
    <property type="protein sequence ID" value="GAA1684948.1"/>
    <property type="molecule type" value="Genomic_DNA"/>
</dbReference>
<sequence>MTDLAQVFRDHHGRVLARLISVLGDFDLAEDSLSDAYATAAAKWPANGVPASPGGWLVTTARRRAIDRIRRDRTYGEKVRLLAATPVTPAGADDEPVPDDRLLLFFACCHPALARTAQVALTLRCLGGLSTAEVARLFLVPEATVSQRIVRAKAKIRDAGIPYRLPAAEDLPARLPAVQAVIYLLFTEGHTATTGDRLIRAELCAEAIRLARILHHLLPAEPEVPALLALLLLTDARRAARTDRDGRLVTLPEQDRDLWDRAQVAEGRELLVGALRSGAAGPYGLQAAIAAVHADAPAAEATDWKQISGLYQLLATATASPMVHLNHAIAVGMADGPAVGLRLLADLDAAGRLPHSHLTAVARADFLSKVDRAAEAAVAYEEAIAQAENTVERDFLIDRRDALLRSAPEGKNP</sequence>
<dbReference type="InterPro" id="IPR013324">
    <property type="entry name" value="RNA_pol_sigma_r3/r4-like"/>
</dbReference>
<evidence type="ECO:0000256" key="3">
    <source>
        <dbReference type="ARBA" id="ARBA00023082"/>
    </source>
</evidence>
<evidence type="ECO:0000256" key="4">
    <source>
        <dbReference type="ARBA" id="ARBA00023125"/>
    </source>
</evidence>
<evidence type="ECO:0000256" key="2">
    <source>
        <dbReference type="ARBA" id="ARBA00023015"/>
    </source>
</evidence>
<reference evidence="9 10" key="1">
    <citation type="journal article" date="2019" name="Int. J. Syst. Evol. Microbiol.">
        <title>The Global Catalogue of Microorganisms (GCM) 10K type strain sequencing project: providing services to taxonomists for standard genome sequencing and annotation.</title>
        <authorList>
            <consortium name="The Broad Institute Genomics Platform"/>
            <consortium name="The Broad Institute Genome Sequencing Center for Infectious Disease"/>
            <person name="Wu L."/>
            <person name="Ma J."/>
        </authorList>
    </citation>
    <scope>NUCLEOTIDE SEQUENCE [LARGE SCALE GENOMIC DNA]</scope>
    <source>
        <strain evidence="9 10">JCM 14718</strain>
    </source>
</reference>
<evidence type="ECO:0000259" key="6">
    <source>
        <dbReference type="Pfam" id="PF04542"/>
    </source>
</evidence>
<dbReference type="Pfam" id="PF04542">
    <property type="entry name" value="Sigma70_r2"/>
    <property type="match status" value="1"/>
</dbReference>
<gene>
    <name evidence="9" type="ORF">GCM10009765_37870</name>
</gene>
<feature type="domain" description="DUF6596" evidence="8">
    <location>
        <begin position="174"/>
        <end position="272"/>
    </location>
</feature>
<evidence type="ECO:0000259" key="8">
    <source>
        <dbReference type="Pfam" id="PF20239"/>
    </source>
</evidence>
<evidence type="ECO:0000259" key="7">
    <source>
        <dbReference type="Pfam" id="PF08281"/>
    </source>
</evidence>
<dbReference type="PANTHER" id="PTHR47756:SF2">
    <property type="entry name" value="BLL6612 PROTEIN"/>
    <property type="match status" value="1"/>
</dbReference>
<evidence type="ECO:0000313" key="10">
    <source>
        <dbReference type="Proteomes" id="UP001500618"/>
    </source>
</evidence>
<keyword evidence="3" id="KW-0731">Sigma factor</keyword>
<keyword evidence="4" id="KW-0238">DNA-binding</keyword>
<dbReference type="InterPro" id="IPR013325">
    <property type="entry name" value="RNA_pol_sigma_r2"/>
</dbReference>
<dbReference type="Pfam" id="PF20239">
    <property type="entry name" value="DUF6596"/>
    <property type="match status" value="1"/>
</dbReference>
<dbReference type="Proteomes" id="UP001500618">
    <property type="component" value="Unassembled WGS sequence"/>
</dbReference>
<evidence type="ECO:0000256" key="1">
    <source>
        <dbReference type="ARBA" id="ARBA00010641"/>
    </source>
</evidence>
<dbReference type="InterPro" id="IPR007627">
    <property type="entry name" value="RNA_pol_sigma70_r2"/>
</dbReference>
<dbReference type="Gene3D" id="1.10.10.10">
    <property type="entry name" value="Winged helix-like DNA-binding domain superfamily/Winged helix DNA-binding domain"/>
    <property type="match status" value="1"/>
</dbReference>
<comment type="similarity">
    <text evidence="1">Belongs to the sigma-70 factor family. ECF subfamily.</text>
</comment>